<sequence length="426" mass="47648">MTALIEKDFFTDPDILLDPYAYFEEVRKLGPIAQPPGKDYLVVTGFSEALEIFRNAADFSSSIALQSASVPLTFEPQGPDISEQLEEHRSDILGHNLVVNMDDHPHTNMRALINRLFVPSRLKANELFIRQYSEELVREAIDKGGCELISEIATPFVTLVIADLLGVPAEDRQFFMNVIKNSAVPGSLDSSENTHDRPDHPFVLMGGYFYKYIQDRIENPRDDILSELAQSSYPDGSKPQLQDLIDLAVFMFGAGQDTSAKLIGNAMRYLVDEPGLQDQLRADPTLIAPMLEEVLRLEGSSKMTARLARRDTEVGGVKIKAGTRIAVALASISRDERRWPEPHKFMLNRPGIKEHLSFGRGAHTCAGAPLARVEVRVLFEKFLEHTSRITLDPARHGTTSDRKLEFEPSFIVRGLSELHVKLEAKP</sequence>
<keyword evidence="4" id="KW-1185">Reference proteome</keyword>
<dbReference type="GO" id="GO:0006707">
    <property type="term" value="P:cholesterol catabolic process"/>
    <property type="evidence" value="ECO:0007669"/>
    <property type="project" value="TreeGrafter"/>
</dbReference>
<evidence type="ECO:0000313" key="4">
    <source>
        <dbReference type="Proteomes" id="UP000520156"/>
    </source>
</evidence>
<keyword evidence="2" id="KW-0479">Metal-binding</keyword>
<keyword evidence="2" id="KW-0503">Monooxygenase</keyword>
<dbReference type="GO" id="GO:0036199">
    <property type="term" value="F:cholest-4-en-3-one 26-monooxygenase activity"/>
    <property type="evidence" value="ECO:0007669"/>
    <property type="project" value="TreeGrafter"/>
</dbReference>
<dbReference type="Gene3D" id="1.10.630.10">
    <property type="entry name" value="Cytochrome P450"/>
    <property type="match status" value="1"/>
</dbReference>
<dbReference type="Proteomes" id="UP000520156">
    <property type="component" value="Unassembled WGS sequence"/>
</dbReference>
<dbReference type="PANTHER" id="PTHR46696:SF4">
    <property type="entry name" value="BIOTIN BIOSYNTHESIS CYTOCHROME P450"/>
    <property type="match status" value="1"/>
</dbReference>
<reference evidence="3 4" key="1">
    <citation type="submission" date="2020-08" db="EMBL/GenBank/DDBJ databases">
        <title>The genome sequence of Novosphingobium flavum 4Y4.</title>
        <authorList>
            <person name="Liu Y."/>
        </authorList>
    </citation>
    <scope>NUCLEOTIDE SEQUENCE [LARGE SCALE GENOMIC DNA]</scope>
    <source>
        <strain evidence="3 4">4Y4</strain>
    </source>
</reference>
<keyword evidence="2" id="KW-0560">Oxidoreductase</keyword>
<protein>
    <submittedName>
        <fullName evidence="3">Cytochrome P450</fullName>
    </submittedName>
</protein>
<dbReference type="GO" id="GO:0020037">
    <property type="term" value="F:heme binding"/>
    <property type="evidence" value="ECO:0007669"/>
    <property type="project" value="InterPro"/>
</dbReference>
<keyword evidence="2" id="KW-0408">Iron</keyword>
<dbReference type="Pfam" id="PF00067">
    <property type="entry name" value="p450"/>
    <property type="match status" value="1"/>
</dbReference>
<dbReference type="InterPro" id="IPR017972">
    <property type="entry name" value="Cyt_P450_CS"/>
</dbReference>
<dbReference type="EMBL" id="JACLAU010000033">
    <property type="protein sequence ID" value="MBC2653074.1"/>
    <property type="molecule type" value="Genomic_DNA"/>
</dbReference>
<accession>A0A7X1KD83</accession>
<evidence type="ECO:0000313" key="3">
    <source>
        <dbReference type="EMBL" id="MBC2653074.1"/>
    </source>
</evidence>
<name>A0A7X1KD83_9SPHN</name>
<keyword evidence="2" id="KW-0349">Heme</keyword>
<evidence type="ECO:0000256" key="1">
    <source>
        <dbReference type="ARBA" id="ARBA00010617"/>
    </source>
</evidence>
<dbReference type="GO" id="GO:0005506">
    <property type="term" value="F:iron ion binding"/>
    <property type="evidence" value="ECO:0007669"/>
    <property type="project" value="InterPro"/>
</dbReference>
<dbReference type="InterPro" id="IPR002397">
    <property type="entry name" value="Cyt_P450_B"/>
</dbReference>
<dbReference type="GO" id="GO:0008395">
    <property type="term" value="F:steroid hydroxylase activity"/>
    <property type="evidence" value="ECO:0007669"/>
    <property type="project" value="TreeGrafter"/>
</dbReference>
<comment type="caution">
    <text evidence="3">The sequence shown here is derived from an EMBL/GenBank/DDBJ whole genome shotgun (WGS) entry which is preliminary data.</text>
</comment>
<dbReference type="PANTHER" id="PTHR46696">
    <property type="entry name" value="P450, PUTATIVE (EUROFUNG)-RELATED"/>
    <property type="match status" value="1"/>
</dbReference>
<dbReference type="InterPro" id="IPR036396">
    <property type="entry name" value="Cyt_P450_sf"/>
</dbReference>
<dbReference type="AlphaFoldDB" id="A0A7X1KD83"/>
<dbReference type="PROSITE" id="PS00086">
    <property type="entry name" value="CYTOCHROME_P450"/>
    <property type="match status" value="1"/>
</dbReference>
<dbReference type="RefSeq" id="WP_185684461.1">
    <property type="nucleotide sequence ID" value="NZ_JACLAU010000033.1"/>
</dbReference>
<dbReference type="PRINTS" id="PR00359">
    <property type="entry name" value="BP450"/>
</dbReference>
<organism evidence="3 4">
    <name type="scientific">Novosphingobium aerophilum</name>
    <dbReference type="NCBI Taxonomy" id="2839843"/>
    <lineage>
        <taxon>Bacteria</taxon>
        <taxon>Pseudomonadati</taxon>
        <taxon>Pseudomonadota</taxon>
        <taxon>Alphaproteobacteria</taxon>
        <taxon>Sphingomonadales</taxon>
        <taxon>Sphingomonadaceae</taxon>
        <taxon>Novosphingobium</taxon>
    </lineage>
</organism>
<comment type="similarity">
    <text evidence="1 2">Belongs to the cytochrome P450 family.</text>
</comment>
<evidence type="ECO:0000256" key="2">
    <source>
        <dbReference type="RuleBase" id="RU000461"/>
    </source>
</evidence>
<dbReference type="SUPFAM" id="SSF48264">
    <property type="entry name" value="Cytochrome P450"/>
    <property type="match status" value="1"/>
</dbReference>
<dbReference type="InterPro" id="IPR001128">
    <property type="entry name" value="Cyt_P450"/>
</dbReference>
<gene>
    <name evidence="3" type="ORF">H7F49_15360</name>
</gene>
<proteinExistence type="inferred from homology"/>